<keyword evidence="4" id="KW-1185">Reference proteome</keyword>
<evidence type="ECO:0000313" key="4">
    <source>
        <dbReference type="Proteomes" id="UP000027192"/>
    </source>
</evidence>
<keyword evidence="1" id="KW-0812">Transmembrane</keyword>
<proteinExistence type="predicted"/>
<protein>
    <recommendedName>
        <fullName evidence="2">DUF7738 domain-containing protein</fullName>
    </recommendedName>
</protein>
<dbReference type="Pfam" id="PF24880">
    <property type="entry name" value="DUF7738"/>
    <property type="match status" value="1"/>
</dbReference>
<name>A0A066RUN7_9GAMM</name>
<dbReference type="AlphaFoldDB" id="A0A066RUN7"/>
<sequence length="234" mass="26910">MTLYYFIFHMVFIKVFILLLTFVSEIPYFQPEITNTSEKPVRLVITPEEITFDGQRLSFEKPLKDWVDVFGEYYIQGHLGSVVGLGSELFIFPELGIELEVRQNYQSPQSDWVKGEEGTISEPMKRLIANVKVYLAPNTQTKMLNIEKKYQNHPYSTMSAKYAINFYGAIVDSDVPTEKVIHFADGVTMDQYYRLVAPGVSSVHDASLLLFHFWGEKPQAPVMLEIHRALKKAE</sequence>
<feature type="transmembrane region" description="Helical" evidence="1">
    <location>
        <begin position="6"/>
        <end position="29"/>
    </location>
</feature>
<feature type="domain" description="DUF7738" evidence="2">
    <location>
        <begin position="44"/>
        <end position="102"/>
    </location>
</feature>
<organism evidence="3 4">
    <name type="scientific">Photobacterium galatheae</name>
    <dbReference type="NCBI Taxonomy" id="1654360"/>
    <lineage>
        <taxon>Bacteria</taxon>
        <taxon>Pseudomonadati</taxon>
        <taxon>Pseudomonadota</taxon>
        <taxon>Gammaproteobacteria</taxon>
        <taxon>Vibrionales</taxon>
        <taxon>Vibrionaceae</taxon>
        <taxon>Photobacterium</taxon>
    </lineage>
</organism>
<keyword evidence="1" id="KW-0472">Membrane</keyword>
<evidence type="ECO:0000256" key="1">
    <source>
        <dbReference type="SAM" id="Phobius"/>
    </source>
</evidence>
<gene>
    <name evidence="3" type="ORF">EA58_13140</name>
</gene>
<dbReference type="EMBL" id="JMIB01000026">
    <property type="protein sequence ID" value="KDM91093.1"/>
    <property type="molecule type" value="Genomic_DNA"/>
</dbReference>
<dbReference type="InterPro" id="IPR056640">
    <property type="entry name" value="DUF7738"/>
</dbReference>
<keyword evidence="1" id="KW-1133">Transmembrane helix</keyword>
<accession>A0A066RUN7</accession>
<dbReference type="Proteomes" id="UP000027192">
    <property type="component" value="Unassembled WGS sequence"/>
</dbReference>
<reference evidence="3 4" key="1">
    <citation type="submission" date="2014-04" db="EMBL/GenBank/DDBJ databases">
        <title>Draft genome sequence of Photobacterium halotolerans S2753: a solonamide, ngercheumicin and holomycin producer.</title>
        <authorList>
            <person name="Machado H.R."/>
            <person name="Gram L."/>
        </authorList>
    </citation>
    <scope>NUCLEOTIDE SEQUENCE [LARGE SCALE GENOMIC DNA]</scope>
    <source>
        <strain evidence="3 4">S2753</strain>
    </source>
</reference>
<evidence type="ECO:0000313" key="3">
    <source>
        <dbReference type="EMBL" id="KDM91093.1"/>
    </source>
</evidence>
<comment type="caution">
    <text evidence="3">The sequence shown here is derived from an EMBL/GenBank/DDBJ whole genome shotgun (WGS) entry which is preliminary data.</text>
</comment>
<evidence type="ECO:0000259" key="2">
    <source>
        <dbReference type="Pfam" id="PF24880"/>
    </source>
</evidence>